<dbReference type="EMBL" id="JH717897">
    <property type="protein sequence ID" value="EWZ48881.1"/>
    <property type="molecule type" value="Genomic_DNA"/>
</dbReference>
<reference evidence="3" key="1">
    <citation type="submission" date="2011-06" db="EMBL/GenBank/DDBJ databases">
        <title>The Genome Sequence of Fusarium oxysporum Fo47.</title>
        <authorList>
            <consortium name="The Broad Institute Genome Sequencing Platform"/>
            <person name="Ma L.-J."/>
            <person name="Gale L.R."/>
            <person name="Schwartz D.C."/>
            <person name="Zhou S."/>
            <person name="Corby-Kistler H."/>
            <person name="Young S.K."/>
            <person name="Zeng Q."/>
            <person name="Gargeya S."/>
            <person name="Fitzgerald M."/>
            <person name="Haas B."/>
            <person name="Abouelleil A."/>
            <person name="Alvarado L."/>
            <person name="Arachchi H.M."/>
            <person name="Berlin A."/>
            <person name="Brown A."/>
            <person name="Chapman S.B."/>
            <person name="Chen Z."/>
            <person name="Dunbar C."/>
            <person name="Freedman E."/>
            <person name="Gearin G."/>
            <person name="Gellesch M."/>
            <person name="Goldberg J."/>
            <person name="Griggs A."/>
            <person name="Gujja S."/>
            <person name="Heiman D."/>
            <person name="Howarth C."/>
            <person name="Larson L."/>
            <person name="Lui A."/>
            <person name="MacDonald P.J.P."/>
            <person name="Mehta T."/>
            <person name="Montmayeur A."/>
            <person name="Murphy C."/>
            <person name="Neiman D."/>
            <person name="Pearson M."/>
            <person name="Priest M."/>
            <person name="Roberts A."/>
            <person name="Saif S."/>
            <person name="Shea T."/>
            <person name="Shenoy N."/>
            <person name="Sisk P."/>
            <person name="Stolte C."/>
            <person name="Sykes S."/>
            <person name="Wortman J."/>
            <person name="Nusbaum C."/>
            <person name="Birren B."/>
        </authorList>
    </citation>
    <scope>NUCLEOTIDE SEQUENCE [LARGE SCALE GENOMIC DNA]</scope>
    <source>
        <strain evidence="3">Fo47</strain>
    </source>
</reference>
<name>W9KWS3_FUSOX</name>
<evidence type="ECO:0000256" key="1">
    <source>
        <dbReference type="SAM" id="Coils"/>
    </source>
</evidence>
<dbReference type="Proteomes" id="UP000030766">
    <property type="component" value="Unassembled WGS sequence"/>
</dbReference>
<dbReference type="VEuPathDB" id="FungiDB:FOZG_04352"/>
<accession>W9KWS3</accession>
<organism evidence="3">
    <name type="scientific">Fusarium oxysporum Fo47</name>
    <dbReference type="NCBI Taxonomy" id="660027"/>
    <lineage>
        <taxon>Eukaryota</taxon>
        <taxon>Fungi</taxon>
        <taxon>Dikarya</taxon>
        <taxon>Ascomycota</taxon>
        <taxon>Pezizomycotina</taxon>
        <taxon>Sordariomycetes</taxon>
        <taxon>Hypocreomycetidae</taxon>
        <taxon>Hypocreales</taxon>
        <taxon>Nectriaceae</taxon>
        <taxon>Fusarium</taxon>
        <taxon>Fusarium oxysporum species complex</taxon>
    </lineage>
</organism>
<keyword evidence="1" id="KW-0175">Coiled coil</keyword>
<feature type="region of interest" description="Disordered" evidence="2">
    <location>
        <begin position="1"/>
        <end position="23"/>
    </location>
</feature>
<feature type="coiled-coil region" evidence="1">
    <location>
        <begin position="905"/>
        <end position="932"/>
    </location>
</feature>
<proteinExistence type="predicted"/>
<sequence>MSEGIHVPVALTPHSTSSASTQGLGDYSRLSALTAATGGTPAGQSDGRDFDLLDLTRLFPEGHIPSDTSDLQYGLITFGGGSDSGAVEPASSGSGFLLAVGEPHGLTQLQKRDGRPDPFVFLDCPAGVLDQPVNQTQKARVVCTSQDVDGCFRVMERGVEGTLVEMPEECAPNSFARAISLEVAEDQTMPDHLAKLHTPTSPIYEFSFDFNKHERRADAKVAIRMDITNVKGYWDGLVDSPRVQKRDVERRYLSSLNLDWKKTLQKGDKFQYGSGEYALKVKKDLGTAVFWQAAENCPVGDKLYGEGIAAFMEGKVDARLHYAATVIATSTKGSSRVDVKEATGFIKVTGQTDLTFGVGGMGRLDISMAGKGNPAKSEEYYEAFQRQTINAGSLWGFMRLTPFISRQTSLATSHMDESPSTVANHAATLNGRLTTRVKTDLGYFPAVFPHIVSPDEMDSLRRDHKKTEMESFNDDILYGDGGEKGSTIQIGHNLVFGLSLDFGIFPDVQGQQPTRESSAAFLLVTSETYASWDIPPAENDQVCPHASASSLLRQGVVGKNLLGWKDGNGSALLFVDKEAPYHEPCYSTKSKRAAVEFPSPGNQSAATSTNKYDKRGLYNPEDTFGYMQLRPNNALRHGANLFVQQRVDRNLGKINCDNGRCESCLDVKEPRNCCGCVCMQCKWGPRGDMPPCEKCTDEGVKGEVEWPGPHVKRDRIGGNDVPEGGAHDHKNDLNTRASLIYPAWKGVSVCGKRYKHIRKQDSPQYRFPQFPKDVTKVWDGADGGAYDSISRYWGNSSADCTDWSIGRKPTRDQTHIGNGVFVPSAYQTEHVYEGQNLGQFFTEWLTHGQIKRQKPYPGITTSKVDCGWIKKWIMAVDGVNFPWTNPSKPGQYYSLFGTLYTELGNNHHQDRLAILQERLNRKKENVFDLSNSFSPGRYLGLSTDEQWMTVKEIGLTFAYINDDTIWGMWCDTFKGVYDRLDRFDKWYTGVKSPNDPDVTLAEEWGKYNRIVLDSAVRIYRAGWDWTYNNRRTNNMASSWTAEEAKWRNIRAKNSNTGVFHLKKLCPNLPPTTIV</sequence>
<dbReference type="AlphaFoldDB" id="W9KWS3"/>
<gene>
    <name evidence="3" type="ORF">FOZG_04352</name>
</gene>
<protein>
    <submittedName>
        <fullName evidence="3">Uncharacterized protein</fullName>
    </submittedName>
</protein>
<feature type="compositionally biased region" description="Polar residues" evidence="2">
    <location>
        <begin position="13"/>
        <end position="23"/>
    </location>
</feature>
<dbReference type="HOGENOM" id="CLU_009785_0_0_1"/>
<reference evidence="3" key="2">
    <citation type="submission" date="2012-06" db="EMBL/GenBank/DDBJ databases">
        <title>Annotation of the Genome Sequence of Fusarium oxysporum Fo47.</title>
        <authorList>
            <consortium name="The Broad Institute Genomics Platform"/>
            <person name="Ma L.-J."/>
            <person name="Corby-Kistler H."/>
            <person name="Broz K."/>
            <person name="Gale L.R."/>
            <person name="Jonkers W."/>
            <person name="O'Donnell K."/>
            <person name="Ploetz R."/>
            <person name="Steinberg C."/>
            <person name="Schwartz D.C."/>
            <person name="VanEtten H."/>
            <person name="Zhou S."/>
            <person name="Young S.K."/>
            <person name="Zeng Q."/>
            <person name="Gargeya S."/>
            <person name="Fitzgerald M."/>
            <person name="Abouelleil A."/>
            <person name="Alvarado L."/>
            <person name="Chapman S.B."/>
            <person name="Gainer-Dewar J."/>
            <person name="Goldberg J."/>
            <person name="Griggs A."/>
            <person name="Gujja S."/>
            <person name="Hansen M."/>
            <person name="Howarth C."/>
            <person name="Imamovic A."/>
            <person name="Ireland A."/>
            <person name="Larimer J."/>
            <person name="McCowan C."/>
            <person name="Murphy C."/>
            <person name="Pearson M."/>
            <person name="Poon T.W."/>
            <person name="Priest M."/>
            <person name="Roberts A."/>
            <person name="Saif S."/>
            <person name="Shea T."/>
            <person name="Sykes S."/>
            <person name="Wortman J."/>
            <person name="Nusbaum C."/>
            <person name="Birren B."/>
        </authorList>
    </citation>
    <scope>NUCLEOTIDE SEQUENCE</scope>
    <source>
        <strain evidence="3">Fo47</strain>
    </source>
</reference>
<evidence type="ECO:0000256" key="2">
    <source>
        <dbReference type="SAM" id="MobiDB-lite"/>
    </source>
</evidence>
<evidence type="ECO:0000313" key="3">
    <source>
        <dbReference type="EMBL" id="EWZ48881.1"/>
    </source>
</evidence>